<accession>A0AA41SMH4</accession>
<dbReference type="Gene3D" id="1.10.510.10">
    <property type="entry name" value="Transferase(Phosphotransferase) domain 1"/>
    <property type="match status" value="1"/>
</dbReference>
<comment type="caution">
    <text evidence="1">The sequence shown here is derived from an EMBL/GenBank/DDBJ whole genome shotgun (WGS) entry which is preliminary data.</text>
</comment>
<organism evidence="1 2">
    <name type="scientific">Papaver nudicaule</name>
    <name type="common">Iceland poppy</name>
    <dbReference type="NCBI Taxonomy" id="74823"/>
    <lineage>
        <taxon>Eukaryota</taxon>
        <taxon>Viridiplantae</taxon>
        <taxon>Streptophyta</taxon>
        <taxon>Embryophyta</taxon>
        <taxon>Tracheophyta</taxon>
        <taxon>Spermatophyta</taxon>
        <taxon>Magnoliopsida</taxon>
        <taxon>Ranunculales</taxon>
        <taxon>Papaveraceae</taxon>
        <taxon>Papaveroideae</taxon>
        <taxon>Papaver</taxon>
    </lineage>
</organism>
<dbReference type="AlphaFoldDB" id="A0AA41SMH4"/>
<evidence type="ECO:0000313" key="1">
    <source>
        <dbReference type="EMBL" id="MCL7037615.1"/>
    </source>
</evidence>
<name>A0AA41SMH4_PAPNU</name>
<dbReference type="SUPFAM" id="SSF56112">
    <property type="entry name" value="Protein kinase-like (PK-like)"/>
    <property type="match status" value="1"/>
</dbReference>
<dbReference type="EMBL" id="JAJJMA010181256">
    <property type="protein sequence ID" value="MCL7037615.1"/>
    <property type="molecule type" value="Genomic_DNA"/>
</dbReference>
<keyword evidence="2" id="KW-1185">Reference proteome</keyword>
<sequence>MIYKSYGIISEEGWRRNFSPYKNSVKETFKEYPPSTLALLETLLATDPDERKTASAALMSEFFTTGPLGCQDSSFQKSPPKEELVNLKKKKVRSHSEVCHLKDV</sequence>
<reference evidence="1" key="1">
    <citation type="submission" date="2022-03" db="EMBL/GenBank/DDBJ databases">
        <title>A functionally conserved STORR gene fusion in Papaver species that diverged 16.8 million years ago.</title>
        <authorList>
            <person name="Catania T."/>
        </authorList>
    </citation>
    <scope>NUCLEOTIDE SEQUENCE</scope>
    <source>
        <strain evidence="1">S-191538</strain>
    </source>
</reference>
<protein>
    <submittedName>
        <fullName evidence="1">Uncharacterized protein</fullName>
    </submittedName>
</protein>
<gene>
    <name evidence="1" type="ORF">MKW94_018179</name>
</gene>
<dbReference type="Proteomes" id="UP001177140">
    <property type="component" value="Unassembled WGS sequence"/>
</dbReference>
<evidence type="ECO:0000313" key="2">
    <source>
        <dbReference type="Proteomes" id="UP001177140"/>
    </source>
</evidence>
<proteinExistence type="predicted"/>
<dbReference type="InterPro" id="IPR011009">
    <property type="entry name" value="Kinase-like_dom_sf"/>
</dbReference>